<protein>
    <submittedName>
        <fullName evidence="2">TIR domain-containing protein</fullName>
    </submittedName>
</protein>
<gene>
    <name evidence="2" type="ORF">BXY75_1266</name>
</gene>
<dbReference type="Pfam" id="PF13676">
    <property type="entry name" value="TIR_2"/>
    <property type="match status" value="1"/>
</dbReference>
<sequence length="503" mass="57909">MAITPGYDYDIFISYAHVDNSKFPGQEEGWIQLFFQNLTIMLDKRYGRSGEIKIWWDNRNFDGSVVFDNSIEDGIKKSAIMICLNSPGYIQSDYCRKEVESFKNKAENDNVGLIIDNRSRIVNVLLNNVPFEEWPTELSGTTGFPFHDSKEKDFFGNTLEVNSVEFRKEMQSLRDAIWQLLVQFPKGESTAVTEKQGESSEKTFKIYMGEVADTLRTPRKRIIYELEKKGFDILEGVPPPFDAESHKEKVAEMIAASDLAVHLLDSIPGREIDGDPEFWYSQRQTQITLESEKPQLIWLPSETDISKIEDPSYRTFLEGLESGKVSQKAYEFIRSSKSSIAREIIAYAKQLEAKRKNDFVETEQLKVLLDTHFTDQLHALNLSKMLLENHIQPYINPQEDDPRKNINLLGDRMSQVKKLIFIYGNVSKEWLTERMSAALQLIVTNDYPIEDFYVYMAPPTKNDTDLLINQKFLKVNIVNSSRDVVINKGVLAKFLVDLKAQKL</sequence>
<proteinExistence type="predicted"/>
<evidence type="ECO:0000313" key="3">
    <source>
        <dbReference type="Proteomes" id="UP000271339"/>
    </source>
</evidence>
<reference evidence="2 3" key="1">
    <citation type="submission" date="2018-10" db="EMBL/GenBank/DDBJ databases">
        <title>Genomic Encyclopedia of Archaeal and Bacterial Type Strains, Phase II (KMG-II): from individual species to whole genera.</title>
        <authorList>
            <person name="Goeker M."/>
        </authorList>
    </citation>
    <scope>NUCLEOTIDE SEQUENCE [LARGE SCALE GENOMIC DNA]</scope>
    <source>
        <strain evidence="2 3">DSM 23424</strain>
    </source>
</reference>
<dbReference type="InterPro" id="IPR000157">
    <property type="entry name" value="TIR_dom"/>
</dbReference>
<dbReference type="EMBL" id="REFC01000012">
    <property type="protein sequence ID" value="RMA64391.1"/>
    <property type="molecule type" value="Genomic_DNA"/>
</dbReference>
<dbReference type="OrthoDB" id="783026at2"/>
<dbReference type="RefSeq" id="WP_121906840.1">
    <property type="nucleotide sequence ID" value="NZ_REFC01000012.1"/>
</dbReference>
<evidence type="ECO:0000259" key="1">
    <source>
        <dbReference type="PROSITE" id="PS50104"/>
    </source>
</evidence>
<feature type="domain" description="TIR" evidence="1">
    <location>
        <begin position="7"/>
        <end position="168"/>
    </location>
</feature>
<evidence type="ECO:0000313" key="2">
    <source>
        <dbReference type="EMBL" id="RMA64391.1"/>
    </source>
</evidence>
<dbReference type="Proteomes" id="UP000271339">
    <property type="component" value="Unassembled WGS sequence"/>
</dbReference>
<comment type="caution">
    <text evidence="2">The sequence shown here is derived from an EMBL/GenBank/DDBJ whole genome shotgun (WGS) entry which is preliminary data.</text>
</comment>
<dbReference type="SMART" id="SM00255">
    <property type="entry name" value="TIR"/>
    <property type="match status" value="1"/>
</dbReference>
<dbReference type="Gene3D" id="3.40.50.10140">
    <property type="entry name" value="Toll/interleukin-1 receptor homology (TIR) domain"/>
    <property type="match status" value="1"/>
</dbReference>
<dbReference type="PROSITE" id="PS50104">
    <property type="entry name" value="TIR"/>
    <property type="match status" value="1"/>
</dbReference>
<keyword evidence="3" id="KW-1185">Reference proteome</keyword>
<name>A0A3L9YUG5_9FLAO</name>
<dbReference type="GO" id="GO:0007165">
    <property type="term" value="P:signal transduction"/>
    <property type="evidence" value="ECO:0007669"/>
    <property type="project" value="InterPro"/>
</dbReference>
<dbReference type="AlphaFoldDB" id="A0A3L9YUG5"/>
<dbReference type="InterPro" id="IPR035897">
    <property type="entry name" value="Toll_tir_struct_dom_sf"/>
</dbReference>
<dbReference type="SUPFAM" id="SSF52200">
    <property type="entry name" value="Toll/Interleukin receptor TIR domain"/>
    <property type="match status" value="1"/>
</dbReference>
<organism evidence="2 3">
    <name type="scientific">Ulvibacter antarcticus</name>
    <dbReference type="NCBI Taxonomy" id="442714"/>
    <lineage>
        <taxon>Bacteria</taxon>
        <taxon>Pseudomonadati</taxon>
        <taxon>Bacteroidota</taxon>
        <taxon>Flavobacteriia</taxon>
        <taxon>Flavobacteriales</taxon>
        <taxon>Flavobacteriaceae</taxon>
        <taxon>Ulvibacter</taxon>
    </lineage>
</organism>
<accession>A0A3L9YUG5</accession>